<dbReference type="EMBL" id="JASJOU010000019">
    <property type="protein sequence ID" value="MDJ1505960.1"/>
    <property type="molecule type" value="Genomic_DNA"/>
</dbReference>
<evidence type="ECO:0000256" key="1">
    <source>
        <dbReference type="ARBA" id="ARBA00006484"/>
    </source>
</evidence>
<dbReference type="PANTHER" id="PTHR42901:SF1">
    <property type="entry name" value="ALCOHOL DEHYDROGENASE"/>
    <property type="match status" value="1"/>
</dbReference>
<dbReference type="Gene3D" id="3.40.50.720">
    <property type="entry name" value="NAD(P)-binding Rossmann-like Domain"/>
    <property type="match status" value="1"/>
</dbReference>
<reference evidence="4" key="1">
    <citation type="submission" date="2023-05" db="EMBL/GenBank/DDBJ databases">
        <authorList>
            <person name="Zhang X."/>
        </authorList>
    </citation>
    <scope>NUCLEOTIDE SEQUENCE</scope>
    <source>
        <strain evidence="4">BD1B2-1</strain>
    </source>
</reference>
<dbReference type="InterPro" id="IPR002347">
    <property type="entry name" value="SDR_fam"/>
</dbReference>
<comment type="similarity">
    <text evidence="1 3">Belongs to the short-chain dehydrogenases/reductases (SDR) family.</text>
</comment>
<dbReference type="Pfam" id="PF00106">
    <property type="entry name" value="adh_short"/>
    <property type="match status" value="1"/>
</dbReference>
<gene>
    <name evidence="4" type="ORF">QNI22_35205</name>
</gene>
<accession>A0AAE3RCK9</accession>
<proteinExistence type="inferred from homology"/>
<dbReference type="CDD" id="cd05233">
    <property type="entry name" value="SDR_c"/>
    <property type="match status" value="1"/>
</dbReference>
<comment type="caution">
    <text evidence="4">The sequence shown here is derived from an EMBL/GenBank/DDBJ whole genome shotgun (WGS) entry which is preliminary data.</text>
</comment>
<dbReference type="PIRSF" id="PIRSF000126">
    <property type="entry name" value="11-beta-HSD1"/>
    <property type="match status" value="1"/>
</dbReference>
<dbReference type="GO" id="GO:0016491">
    <property type="term" value="F:oxidoreductase activity"/>
    <property type="evidence" value="ECO:0007669"/>
    <property type="project" value="UniProtKB-KW"/>
</dbReference>
<dbReference type="PRINTS" id="PR00080">
    <property type="entry name" value="SDRFAMILY"/>
</dbReference>
<dbReference type="RefSeq" id="WP_314518569.1">
    <property type="nucleotide sequence ID" value="NZ_JASJOU010000019.1"/>
</dbReference>
<sequence>MSYALVTGASKGIGKAIAIELAKRKFDLLLIARSEQLLKSVTEEIQKLYSVQVKYLSLDLSDNNAAEQIYNWCRQNNYQVSILVNNAGYGLCGPFDTSSINELTNMMQLNMTTLVKLCHILLPMLKQQSKSYILNVSSTTAYQALPNMSVYAASKTFVLSFTRGLKHELKDTSVSVTCLSPGSTDTAFVERARITPKALEAAKKVNMTPEAVAKDGVKKMFAGKAEVISGGLNQLGAFMAWLLPKTMIEKIAGGIYK</sequence>
<name>A0AAE3RCK9_9BACT</name>
<keyword evidence="2 4" id="KW-0560">Oxidoreductase</keyword>
<evidence type="ECO:0000313" key="5">
    <source>
        <dbReference type="Proteomes" id="UP001232063"/>
    </source>
</evidence>
<keyword evidence="5" id="KW-1185">Reference proteome</keyword>
<dbReference type="PANTHER" id="PTHR42901">
    <property type="entry name" value="ALCOHOL DEHYDROGENASE"/>
    <property type="match status" value="1"/>
</dbReference>
<evidence type="ECO:0000313" key="4">
    <source>
        <dbReference type="EMBL" id="MDJ1505960.1"/>
    </source>
</evidence>
<evidence type="ECO:0000256" key="2">
    <source>
        <dbReference type="ARBA" id="ARBA00023002"/>
    </source>
</evidence>
<protein>
    <submittedName>
        <fullName evidence="4">SDR family oxidoreductase</fullName>
        <ecNumber evidence="4">1.-.-.-</ecNumber>
    </submittedName>
</protein>
<organism evidence="4 5">
    <name type="scientific">Xanthocytophaga agilis</name>
    <dbReference type="NCBI Taxonomy" id="3048010"/>
    <lineage>
        <taxon>Bacteria</taxon>
        <taxon>Pseudomonadati</taxon>
        <taxon>Bacteroidota</taxon>
        <taxon>Cytophagia</taxon>
        <taxon>Cytophagales</taxon>
        <taxon>Rhodocytophagaceae</taxon>
        <taxon>Xanthocytophaga</taxon>
    </lineage>
</organism>
<dbReference type="EC" id="1.-.-.-" evidence="4"/>
<dbReference type="InterPro" id="IPR036291">
    <property type="entry name" value="NAD(P)-bd_dom_sf"/>
</dbReference>
<evidence type="ECO:0000256" key="3">
    <source>
        <dbReference type="RuleBase" id="RU000363"/>
    </source>
</evidence>
<dbReference type="SUPFAM" id="SSF51735">
    <property type="entry name" value="NAD(P)-binding Rossmann-fold domains"/>
    <property type="match status" value="1"/>
</dbReference>
<dbReference type="AlphaFoldDB" id="A0AAE3RCK9"/>
<dbReference type="PRINTS" id="PR00081">
    <property type="entry name" value="GDHRDH"/>
</dbReference>
<dbReference type="Proteomes" id="UP001232063">
    <property type="component" value="Unassembled WGS sequence"/>
</dbReference>